<evidence type="ECO:0000256" key="7">
    <source>
        <dbReference type="ARBA" id="ARBA00022806"/>
    </source>
</evidence>
<proteinExistence type="inferred from homology"/>
<dbReference type="SUPFAM" id="SSF52540">
    <property type="entry name" value="P-loop containing nucleoside triphosphate hydrolases"/>
    <property type="match status" value="1"/>
</dbReference>
<evidence type="ECO:0000256" key="5">
    <source>
        <dbReference type="ARBA" id="ARBA00022741"/>
    </source>
</evidence>
<evidence type="ECO:0000256" key="1">
    <source>
        <dbReference type="ARBA" id="ARBA00006847"/>
    </source>
</evidence>
<keyword evidence="8" id="KW-0067">ATP-binding</keyword>
<dbReference type="Gene3D" id="1.10.3210.30">
    <property type="match status" value="1"/>
</dbReference>
<accession>A0ABT1UFS2</accession>
<dbReference type="InterPro" id="IPR006474">
    <property type="entry name" value="Helicase_Cas3_CRISPR-ass_core"/>
</dbReference>
<dbReference type="Pfam" id="PF22590">
    <property type="entry name" value="Cas3-like_C_2"/>
    <property type="match status" value="1"/>
</dbReference>
<evidence type="ECO:0000259" key="10">
    <source>
        <dbReference type="PROSITE" id="PS51192"/>
    </source>
</evidence>
<evidence type="ECO:0000256" key="4">
    <source>
        <dbReference type="ARBA" id="ARBA00022723"/>
    </source>
</evidence>
<keyword evidence="7" id="KW-0347">Helicase</keyword>
<protein>
    <submittedName>
        <fullName evidence="12">CRISPR-associated helicase Cas3</fullName>
    </submittedName>
</protein>
<evidence type="ECO:0000256" key="3">
    <source>
        <dbReference type="ARBA" id="ARBA00022722"/>
    </source>
</evidence>
<evidence type="ECO:0000259" key="11">
    <source>
        <dbReference type="PROSITE" id="PS51643"/>
    </source>
</evidence>
<comment type="similarity">
    <text evidence="2">In the central section; belongs to the CRISPR-associated helicase Cas3 family.</text>
</comment>
<evidence type="ECO:0000256" key="6">
    <source>
        <dbReference type="ARBA" id="ARBA00022801"/>
    </source>
</evidence>
<dbReference type="NCBIfam" id="TIGR01596">
    <property type="entry name" value="cas3_HD"/>
    <property type="match status" value="1"/>
</dbReference>
<dbReference type="RefSeq" id="WP_256610368.1">
    <property type="nucleotide sequence ID" value="NZ_JANIBM010000007.1"/>
</dbReference>
<dbReference type="InterPro" id="IPR011545">
    <property type="entry name" value="DEAD/DEAH_box_helicase_dom"/>
</dbReference>
<dbReference type="Pfam" id="PF18019">
    <property type="entry name" value="Cas3_HD"/>
    <property type="match status" value="1"/>
</dbReference>
<dbReference type="SMART" id="SM00487">
    <property type="entry name" value="DEXDc"/>
    <property type="match status" value="1"/>
</dbReference>
<keyword evidence="6" id="KW-0378">Hydrolase</keyword>
<name>A0ABT1UFS2_9GAMM</name>
<feature type="domain" description="Helicase ATP-binding" evidence="10">
    <location>
        <begin position="414"/>
        <end position="592"/>
    </location>
</feature>
<evidence type="ECO:0000313" key="13">
    <source>
        <dbReference type="Proteomes" id="UP001524569"/>
    </source>
</evidence>
<dbReference type="InterPro" id="IPR003607">
    <property type="entry name" value="HD/PDEase_dom"/>
</dbReference>
<evidence type="ECO:0000256" key="9">
    <source>
        <dbReference type="ARBA" id="ARBA00023118"/>
    </source>
</evidence>
<keyword evidence="4" id="KW-0479">Metal-binding</keyword>
<sequence>MMVTFVSQCQKKALARTRRVLDAFANRIGDNTWQTVITEEGLIAVKTLLRKTATKNTAVACHWLRSRSRSELIWIVGNRDQFNSQGIVPVNTTTKELIMDLPKQAPNPNFLYANTHLQGLAEHLFAVGCVAEQLLARLMPNEPETKNEAEATFIAGCLHDLGKIDPAFQDWARNPKKKDFQAEDGQHIDDSKFSFEKYPRHNEISVLLYQLLDSNSIKVINTAHKDAIKHTVYWHHAKPYRKEKDPEFSTFGGIYKKFGNSLSSLSFLEFTEKAQRLLQQVGEIDCKYRSIESSLVTKIYCEAVDLGAVDSETFKKLPLPVYKSYDSEERIDKYRQHIRTNALNNRMRASVISADRLISGLSADELHDHIRQQTLHRLVDETLLLESNLGSQIQTCLQQFPAGDRSNKQHEIAVQLSKLNDVAVLAGPAGCGKTKIALEWAQLKNAQQIIWICPRVQVCQGLFLELISEQYLPDAKIEINTGEFKFTKEWGKATAEDNYFSGDIVITTIDQVFGAIISHTKVNTLINVLNAHVVFDEFHEYVAMPAFNLLFAELVECKKAQGNLANTLLVSATPHYFFLNTVMEIQPEDIVEMPSFNPSEYRIEFRVFDETRQDESNPLYQRQSGNTIVISNTAQVAQKSFIRNQSAENAVLLHSKFKKSDKHRLFDEVYESFKKDGTRKFEILRAGPIVQASLNITSDYMVSELTTAENFLQRLGRLDRFGANSSANIYSVAVPDLINQGKGTGAAARFLARQYAFAATKAWYQFLQAEEIDNQTLQLPKLYTLYRNFHEMPQAKQAMEADLLACFKQGVQMIQNKVVDPITIPPKKATEKGRAKISKHSLRGENRFVQMAVCDVTQWPEIEFQNKYAYQPPISEHEEFDNLTASLDEIQGYGDSDKNLLAYMKSKHHNIFTAPRAFKDFILLNEARDPEFPVYLSYTPEGLDRVGGESARHSYAVYYAECDKQPIGAISIKQLTTNED</sequence>
<feature type="domain" description="HD Cas3-type" evidence="11">
    <location>
        <begin position="113"/>
        <end position="357"/>
    </location>
</feature>
<dbReference type="EMBL" id="JANIBM010000007">
    <property type="protein sequence ID" value="MCQ8181080.1"/>
    <property type="molecule type" value="Genomic_DNA"/>
</dbReference>
<dbReference type="InterPro" id="IPR027417">
    <property type="entry name" value="P-loop_NTPase"/>
</dbReference>
<dbReference type="InterPro" id="IPR054712">
    <property type="entry name" value="Cas3-like_dom"/>
</dbReference>
<dbReference type="InterPro" id="IPR038257">
    <property type="entry name" value="CRISPR-assoc_Cas3_HD_sf"/>
</dbReference>
<comment type="similarity">
    <text evidence="1">In the N-terminal section; belongs to the CRISPR-associated nuclease Cas3-HD family.</text>
</comment>
<organism evidence="12 13">
    <name type="scientific">Methylomonas aurea</name>
    <dbReference type="NCBI Taxonomy" id="2952224"/>
    <lineage>
        <taxon>Bacteria</taxon>
        <taxon>Pseudomonadati</taxon>
        <taxon>Pseudomonadota</taxon>
        <taxon>Gammaproteobacteria</taxon>
        <taxon>Methylococcales</taxon>
        <taxon>Methylococcaceae</taxon>
        <taxon>Methylomonas</taxon>
    </lineage>
</organism>
<keyword evidence="5" id="KW-0547">Nucleotide-binding</keyword>
<keyword evidence="9" id="KW-0051">Antiviral defense</keyword>
<dbReference type="InterPro" id="IPR006483">
    <property type="entry name" value="CRISPR-assoc_Cas3_HD"/>
</dbReference>
<gene>
    <name evidence="12" type="primary">cas3</name>
    <name evidence="12" type="ORF">NP603_08170</name>
</gene>
<dbReference type="NCBIfam" id="TIGR01587">
    <property type="entry name" value="cas3_core"/>
    <property type="match status" value="1"/>
</dbReference>
<evidence type="ECO:0000313" key="12">
    <source>
        <dbReference type="EMBL" id="MCQ8181080.1"/>
    </source>
</evidence>
<keyword evidence="13" id="KW-1185">Reference proteome</keyword>
<dbReference type="InterPro" id="IPR014001">
    <property type="entry name" value="Helicase_ATP-bd"/>
</dbReference>
<dbReference type="Gene3D" id="3.40.50.300">
    <property type="entry name" value="P-loop containing nucleotide triphosphate hydrolases"/>
    <property type="match status" value="1"/>
</dbReference>
<dbReference type="SMART" id="SM00471">
    <property type="entry name" value="HDc"/>
    <property type="match status" value="1"/>
</dbReference>
<dbReference type="PROSITE" id="PS51192">
    <property type="entry name" value="HELICASE_ATP_BIND_1"/>
    <property type="match status" value="1"/>
</dbReference>
<dbReference type="Proteomes" id="UP001524569">
    <property type="component" value="Unassembled WGS sequence"/>
</dbReference>
<dbReference type="PROSITE" id="PS51643">
    <property type="entry name" value="HD_CAS3"/>
    <property type="match status" value="1"/>
</dbReference>
<evidence type="ECO:0000256" key="2">
    <source>
        <dbReference type="ARBA" id="ARBA00009046"/>
    </source>
</evidence>
<dbReference type="InterPro" id="IPR048823">
    <property type="entry name" value="Cas3_I-F_Cas2"/>
</dbReference>
<keyword evidence="3" id="KW-0540">Nuclease</keyword>
<dbReference type="Pfam" id="PF21384">
    <property type="entry name" value="Cas3_I-F_Cas2"/>
    <property type="match status" value="1"/>
</dbReference>
<dbReference type="Pfam" id="PF00270">
    <property type="entry name" value="DEAD"/>
    <property type="match status" value="1"/>
</dbReference>
<reference evidence="12 13" key="1">
    <citation type="submission" date="2022-07" db="EMBL/GenBank/DDBJ databases">
        <title>Methylomonas rivi sp. nov., Methylomonas rosea sp. nov., Methylomonas aureus sp. nov. and Methylomonas subterranea sp. nov., four novel methanotrophs isolated from a freshwater creek and the deep terrestrial subsurface.</title>
        <authorList>
            <person name="Abin C."/>
            <person name="Sankaranarayanan K."/>
            <person name="Garner C."/>
            <person name="Sindelar R."/>
            <person name="Kotary K."/>
            <person name="Garner R."/>
            <person name="Barclay S."/>
            <person name="Lawson P."/>
            <person name="Krumholz L."/>
        </authorList>
    </citation>
    <scope>NUCLEOTIDE SEQUENCE [LARGE SCALE GENOMIC DNA]</scope>
    <source>
        <strain evidence="12 13">SURF-1</strain>
    </source>
</reference>
<comment type="caution">
    <text evidence="12">The sequence shown here is derived from an EMBL/GenBank/DDBJ whole genome shotgun (WGS) entry which is preliminary data.</text>
</comment>
<evidence type="ECO:0000256" key="8">
    <source>
        <dbReference type="ARBA" id="ARBA00022840"/>
    </source>
</evidence>